<dbReference type="Proteomes" id="UP001642540">
    <property type="component" value="Unassembled WGS sequence"/>
</dbReference>
<evidence type="ECO:0008006" key="4">
    <source>
        <dbReference type="Google" id="ProtNLM"/>
    </source>
</evidence>
<evidence type="ECO:0000256" key="1">
    <source>
        <dbReference type="SAM" id="SignalP"/>
    </source>
</evidence>
<sequence length="126" mass="13295">MSEILSSSSVKMSPRIQLFLLSALVLILGLVAFTSAHEMGLGDTCTRCNVDHFCNTTANLDCCGGTCVCKVGFVLDDVTCVEGQNDENVCAKETSCDSGASSVVITSGEIVMIFSTAFLVLRNILS</sequence>
<gene>
    <name evidence="2" type="ORF">ODALV1_LOCUS17491</name>
</gene>
<evidence type="ECO:0000313" key="3">
    <source>
        <dbReference type="Proteomes" id="UP001642540"/>
    </source>
</evidence>
<accession>A0ABP1R5W9</accession>
<feature type="signal peptide" evidence="1">
    <location>
        <begin position="1"/>
        <end position="36"/>
    </location>
</feature>
<evidence type="ECO:0000313" key="2">
    <source>
        <dbReference type="EMBL" id="CAL8117013.1"/>
    </source>
</evidence>
<organism evidence="2 3">
    <name type="scientific">Orchesella dallaii</name>
    <dbReference type="NCBI Taxonomy" id="48710"/>
    <lineage>
        <taxon>Eukaryota</taxon>
        <taxon>Metazoa</taxon>
        <taxon>Ecdysozoa</taxon>
        <taxon>Arthropoda</taxon>
        <taxon>Hexapoda</taxon>
        <taxon>Collembola</taxon>
        <taxon>Entomobryomorpha</taxon>
        <taxon>Entomobryoidea</taxon>
        <taxon>Orchesellidae</taxon>
        <taxon>Orchesellinae</taxon>
        <taxon>Orchesella</taxon>
    </lineage>
</organism>
<proteinExistence type="predicted"/>
<keyword evidence="3" id="KW-1185">Reference proteome</keyword>
<name>A0ABP1R5W9_9HEXA</name>
<keyword evidence="1" id="KW-0732">Signal</keyword>
<reference evidence="2 3" key="1">
    <citation type="submission" date="2024-08" db="EMBL/GenBank/DDBJ databases">
        <authorList>
            <person name="Cucini C."/>
            <person name="Frati F."/>
        </authorList>
    </citation>
    <scope>NUCLEOTIDE SEQUENCE [LARGE SCALE GENOMIC DNA]</scope>
</reference>
<protein>
    <recommendedName>
        <fullName evidence="4">TIL domain-containing protein</fullName>
    </recommendedName>
</protein>
<comment type="caution">
    <text evidence="2">The sequence shown here is derived from an EMBL/GenBank/DDBJ whole genome shotgun (WGS) entry which is preliminary data.</text>
</comment>
<feature type="chain" id="PRO_5046805962" description="TIL domain-containing protein" evidence="1">
    <location>
        <begin position="37"/>
        <end position="126"/>
    </location>
</feature>
<dbReference type="EMBL" id="CAXLJM020000053">
    <property type="protein sequence ID" value="CAL8117013.1"/>
    <property type="molecule type" value="Genomic_DNA"/>
</dbReference>